<dbReference type="AlphaFoldDB" id="A0A6J7PM05"/>
<evidence type="ECO:0000313" key="1">
    <source>
        <dbReference type="EMBL" id="CAB5002974.1"/>
    </source>
</evidence>
<accession>A0A6J7PM05</accession>
<dbReference type="SUPFAM" id="SSF56059">
    <property type="entry name" value="Glutathione synthetase ATP-binding domain-like"/>
    <property type="match status" value="1"/>
</dbReference>
<protein>
    <submittedName>
        <fullName evidence="1">Unannotated protein</fullName>
    </submittedName>
</protein>
<sequence length="286" mass="30864">MIRRIAWATAAEARGLDPDEPLGTSALRDAGIEVSVVNWDDSSVDWASFDRVLPRSTWDYPERLDEFLAWVDRVDTLTELRNPPALMRWSMDKHYLLDLEGIGVPITPTVAVEVGQAPAFPDGPFVVKPAIGAGSRDAASYRADQCELAEEHIARLHQRGASMLVQPMLASVAEHGEWPLVFFNGEFSHAASKRVSLANASSVATLYAAETNAAHMATPEQVEVGAAVVAEATARFGVPLYARVDVVRDDAGGYCVLEVEMVEPSLFLLEGGPGAVAGMVRAFTSD</sequence>
<dbReference type="PANTHER" id="PTHR39217:SF1">
    <property type="entry name" value="GLUTATHIONE SYNTHETASE"/>
    <property type="match status" value="1"/>
</dbReference>
<gene>
    <name evidence="1" type="ORF">UFOPK3992_00763</name>
</gene>
<organism evidence="1">
    <name type="scientific">freshwater metagenome</name>
    <dbReference type="NCBI Taxonomy" id="449393"/>
    <lineage>
        <taxon>unclassified sequences</taxon>
        <taxon>metagenomes</taxon>
        <taxon>ecological metagenomes</taxon>
    </lineage>
</organism>
<dbReference type="EMBL" id="CAFBOZ010000092">
    <property type="protein sequence ID" value="CAB5002974.1"/>
    <property type="molecule type" value="Genomic_DNA"/>
</dbReference>
<name>A0A6J7PM05_9ZZZZ</name>
<reference evidence="1" key="1">
    <citation type="submission" date="2020-05" db="EMBL/GenBank/DDBJ databases">
        <authorList>
            <person name="Chiriac C."/>
            <person name="Salcher M."/>
            <person name="Ghai R."/>
            <person name="Kavagutti S V."/>
        </authorList>
    </citation>
    <scope>NUCLEOTIDE SEQUENCE</scope>
</reference>
<dbReference type="InterPro" id="IPR053191">
    <property type="entry name" value="DcsG_Biosynth_Enzyme"/>
</dbReference>
<dbReference type="PANTHER" id="PTHR39217">
    <property type="match status" value="1"/>
</dbReference>
<proteinExistence type="predicted"/>